<protein>
    <submittedName>
        <fullName evidence="1">Uncharacterized protein</fullName>
    </submittedName>
</protein>
<dbReference type="OrthoDB" id="9995751at2759"/>
<reference evidence="1" key="1">
    <citation type="submission" date="2021-02" db="EMBL/GenBank/DDBJ databases">
        <authorList>
            <person name="Nowell W R."/>
        </authorList>
    </citation>
    <scope>NUCLEOTIDE SEQUENCE</scope>
</reference>
<sequence>MQNADNNYENDERQNLPSSDHFLSGSNFVTLNVGLFPWASSEHLSEYCRVIEHHWYNILNNRYVRLNWLTEDEWDGGYHKIPQDYFDVYVYDALYINDYASREWLCKLDRTEITYAHEINPNVLSLIECEYEKYYGIPIYGCFYLLFYRSTDKELASMKTFEDLMRVASTRDFIMRKPGGAIKTLSYLAMVGSSYETMHITEDDLDQNTIHGLSEFYRYSKAFLDKTDRYSFKQSSFYLGFTEDINTMLLVDEMDLEQIEFMLIPFSEHNYQAQCWLDCIGIHPQTKLRHTYDHSLQLANLMTCSNVMNECMKGQYYLITTNRITLAHLSSQNSIYAKLQALIESQLFRPLILPPVINSTLSIRERRRQAIELFIAQYIKQTQSVVRPTQLSS</sequence>
<gene>
    <name evidence="1" type="ORF">EDS130_LOCUS2290</name>
    <name evidence="2" type="ORF">XAT740_LOCUS501</name>
</gene>
<dbReference type="AlphaFoldDB" id="A0A813PD81"/>
<accession>A0A813PD81</accession>
<evidence type="ECO:0000313" key="4">
    <source>
        <dbReference type="Proteomes" id="UP000663852"/>
    </source>
</evidence>
<dbReference type="Gene3D" id="3.40.190.10">
    <property type="entry name" value="Periplasmic binding protein-like II"/>
    <property type="match status" value="2"/>
</dbReference>
<name>A0A813PD81_ADIRI</name>
<dbReference type="SUPFAM" id="SSF53850">
    <property type="entry name" value="Periplasmic binding protein-like II"/>
    <property type="match status" value="1"/>
</dbReference>
<keyword evidence="3" id="KW-1185">Reference proteome</keyword>
<dbReference type="EMBL" id="CAJNOR010000014">
    <property type="protein sequence ID" value="CAF0752532.1"/>
    <property type="molecule type" value="Genomic_DNA"/>
</dbReference>
<organism evidence="1 4">
    <name type="scientific">Adineta ricciae</name>
    <name type="common">Rotifer</name>
    <dbReference type="NCBI Taxonomy" id="249248"/>
    <lineage>
        <taxon>Eukaryota</taxon>
        <taxon>Metazoa</taxon>
        <taxon>Spiralia</taxon>
        <taxon>Gnathifera</taxon>
        <taxon>Rotifera</taxon>
        <taxon>Eurotatoria</taxon>
        <taxon>Bdelloidea</taxon>
        <taxon>Adinetida</taxon>
        <taxon>Adinetidae</taxon>
        <taxon>Adineta</taxon>
    </lineage>
</organism>
<dbReference type="Proteomes" id="UP000663828">
    <property type="component" value="Unassembled WGS sequence"/>
</dbReference>
<evidence type="ECO:0000313" key="3">
    <source>
        <dbReference type="Proteomes" id="UP000663828"/>
    </source>
</evidence>
<dbReference type="Proteomes" id="UP000663852">
    <property type="component" value="Unassembled WGS sequence"/>
</dbReference>
<comment type="caution">
    <text evidence="1">The sequence shown here is derived from an EMBL/GenBank/DDBJ whole genome shotgun (WGS) entry which is preliminary data.</text>
</comment>
<evidence type="ECO:0000313" key="1">
    <source>
        <dbReference type="EMBL" id="CAF0751130.1"/>
    </source>
</evidence>
<evidence type="ECO:0000313" key="2">
    <source>
        <dbReference type="EMBL" id="CAF0752532.1"/>
    </source>
</evidence>
<proteinExistence type="predicted"/>
<dbReference type="EMBL" id="CAJNOJ010000005">
    <property type="protein sequence ID" value="CAF0751130.1"/>
    <property type="molecule type" value="Genomic_DNA"/>
</dbReference>